<dbReference type="InterPro" id="IPR029903">
    <property type="entry name" value="RmlD-like-bd"/>
</dbReference>
<dbReference type="EC" id="1.1.1.133" evidence="3 6"/>
<dbReference type="CDD" id="cd05254">
    <property type="entry name" value="dTDP_HR_like_SDR_e"/>
    <property type="match status" value="1"/>
</dbReference>
<dbReference type="EMBL" id="AP026974">
    <property type="protein sequence ID" value="BDT78373.1"/>
    <property type="molecule type" value="Genomic_DNA"/>
</dbReference>
<accession>A0ABM8CKN2</accession>
<comment type="cofactor">
    <cofactor evidence="6">
        <name>Mg(2+)</name>
        <dbReference type="ChEBI" id="CHEBI:18420"/>
    </cofactor>
    <text evidence="6">Binds 1 Mg(2+) ion per monomer.</text>
</comment>
<comment type="similarity">
    <text evidence="2 6">Belongs to the dTDP-4-dehydrorhamnose reductase family.</text>
</comment>
<feature type="domain" description="RmlD-like substrate binding" evidence="7">
    <location>
        <begin position="1"/>
        <end position="284"/>
    </location>
</feature>
<dbReference type="PANTHER" id="PTHR10491">
    <property type="entry name" value="DTDP-4-DEHYDRORHAMNOSE REDUCTASE"/>
    <property type="match status" value="1"/>
</dbReference>
<dbReference type="Proteomes" id="UP001211204">
    <property type="component" value="Chromosome"/>
</dbReference>
<keyword evidence="6" id="KW-0521">NADP</keyword>
<organism evidence="8 9">
    <name type="scientific">Polynucleobacter yangtzensis</name>
    <dbReference type="NCBI Taxonomy" id="1743159"/>
    <lineage>
        <taxon>Bacteria</taxon>
        <taxon>Pseudomonadati</taxon>
        <taxon>Pseudomonadota</taxon>
        <taxon>Betaproteobacteria</taxon>
        <taxon>Burkholderiales</taxon>
        <taxon>Burkholderiaceae</taxon>
        <taxon>Polynucleobacter</taxon>
    </lineage>
</organism>
<dbReference type="PANTHER" id="PTHR10491:SF4">
    <property type="entry name" value="METHIONINE ADENOSYLTRANSFERASE 2 SUBUNIT BETA"/>
    <property type="match status" value="1"/>
</dbReference>
<protein>
    <recommendedName>
        <fullName evidence="4 6">dTDP-4-dehydrorhamnose reductase</fullName>
        <ecNumber evidence="3 6">1.1.1.133</ecNumber>
    </recommendedName>
</protein>
<dbReference type="Gene3D" id="3.90.25.10">
    <property type="entry name" value="UDP-galactose 4-epimerase, domain 1"/>
    <property type="match status" value="1"/>
</dbReference>
<comment type="catalytic activity">
    <reaction evidence="5 6">
        <text>dTDP-beta-L-rhamnose + NADP(+) = dTDP-4-dehydro-beta-L-rhamnose + NADPH + H(+)</text>
        <dbReference type="Rhea" id="RHEA:21796"/>
        <dbReference type="ChEBI" id="CHEBI:15378"/>
        <dbReference type="ChEBI" id="CHEBI:57510"/>
        <dbReference type="ChEBI" id="CHEBI:57783"/>
        <dbReference type="ChEBI" id="CHEBI:58349"/>
        <dbReference type="ChEBI" id="CHEBI:62830"/>
        <dbReference type="EC" id="1.1.1.133"/>
    </reaction>
</comment>
<dbReference type="Pfam" id="PF04321">
    <property type="entry name" value="RmlD_sub_bind"/>
    <property type="match status" value="1"/>
</dbReference>
<evidence type="ECO:0000256" key="6">
    <source>
        <dbReference type="RuleBase" id="RU364082"/>
    </source>
</evidence>
<evidence type="ECO:0000256" key="1">
    <source>
        <dbReference type="ARBA" id="ARBA00004781"/>
    </source>
</evidence>
<keyword evidence="6" id="KW-0560">Oxidoreductase</keyword>
<dbReference type="SUPFAM" id="SSF51735">
    <property type="entry name" value="NAD(P)-binding Rossmann-fold domains"/>
    <property type="match status" value="1"/>
</dbReference>
<reference evidence="8 9" key="1">
    <citation type="submission" date="2022-11" db="EMBL/GenBank/DDBJ databases">
        <title>Complete Genome Sequences of three Polynucleobacter sp. Subcluster PnecC Strains KF022, KF023, and KF032 Isolated from a Shallow Eutrophic Lake in Japan.</title>
        <authorList>
            <person name="Ogata Y."/>
            <person name="Watanabe K."/>
            <person name="Takemine S."/>
            <person name="Shindo C."/>
            <person name="Kurokawa R."/>
            <person name="Suda W."/>
        </authorList>
    </citation>
    <scope>NUCLEOTIDE SEQUENCE [LARGE SCALE GENOMIC DNA]</scope>
    <source>
        <strain evidence="8 9">KF032</strain>
    </source>
</reference>
<dbReference type="InterPro" id="IPR005913">
    <property type="entry name" value="dTDP_dehydrorham_reduct"/>
</dbReference>
<dbReference type="NCBIfam" id="TIGR01214">
    <property type="entry name" value="rmlD"/>
    <property type="match status" value="1"/>
</dbReference>
<dbReference type="InterPro" id="IPR036291">
    <property type="entry name" value="NAD(P)-bd_dom_sf"/>
</dbReference>
<comment type="pathway">
    <text evidence="1 6">Carbohydrate biosynthesis; dTDP-L-rhamnose biosynthesis.</text>
</comment>
<sequence length="324" mass="35195">MNILVFGKDGQLGKAFKALFDSQSIPNNIAIEYVGRAECDLSDTNVLGNLLLKTRPDLIINASAYTAVDKAESDMEMTFAINARAPELMAQYAAEHGATFLHYSTDYVFDGSKSGWYVESDERNPLGVYGKSKAAGEIAVEEAFANSASGQFAIFRTSWVYGAGGNFIRTMLRLAKERDELKVVHDQQGVPTSADWLAKVSLALVLDSQCQIKSFASGIYHAIPTGEATWHGLACMAVQAALDAGIALKVKPESIKPILAAEYPLPAPRPTNSRMTNAKLRLALADGLSDTSNSYNQTQNEPNFPAWEDMVQQYVAQLAKEGLI</sequence>
<evidence type="ECO:0000313" key="9">
    <source>
        <dbReference type="Proteomes" id="UP001211204"/>
    </source>
</evidence>
<name>A0ABM8CKN2_9BURK</name>
<dbReference type="Gene3D" id="3.40.50.720">
    <property type="entry name" value="NAD(P)-binding Rossmann-like Domain"/>
    <property type="match status" value="1"/>
</dbReference>
<evidence type="ECO:0000259" key="7">
    <source>
        <dbReference type="Pfam" id="PF04321"/>
    </source>
</evidence>
<evidence type="ECO:0000256" key="3">
    <source>
        <dbReference type="ARBA" id="ARBA00012929"/>
    </source>
</evidence>
<proteinExistence type="inferred from homology"/>
<keyword evidence="9" id="KW-1185">Reference proteome</keyword>
<evidence type="ECO:0000256" key="5">
    <source>
        <dbReference type="ARBA" id="ARBA00048200"/>
    </source>
</evidence>
<comment type="function">
    <text evidence="6">Catalyzes the reduction of dTDP-6-deoxy-L-lyxo-4-hexulose to yield dTDP-L-rhamnose.</text>
</comment>
<evidence type="ECO:0000256" key="2">
    <source>
        <dbReference type="ARBA" id="ARBA00010944"/>
    </source>
</evidence>
<evidence type="ECO:0000313" key="8">
    <source>
        <dbReference type="EMBL" id="BDT78373.1"/>
    </source>
</evidence>
<gene>
    <name evidence="8" type="primary">rfbD_1</name>
    <name evidence="8" type="ORF">PKF032_02610</name>
</gene>
<evidence type="ECO:0000256" key="4">
    <source>
        <dbReference type="ARBA" id="ARBA00017099"/>
    </source>
</evidence>